<dbReference type="Pfam" id="PF13274">
    <property type="entry name" value="SocA_Panacea"/>
    <property type="match status" value="1"/>
</dbReference>
<dbReference type="EMBL" id="JBHTCE010000001">
    <property type="protein sequence ID" value="MFC7389225.1"/>
    <property type="molecule type" value="Genomic_DNA"/>
</dbReference>
<dbReference type="RefSeq" id="WP_251130575.1">
    <property type="nucleotide sequence ID" value="NZ_JANIEL010000021.1"/>
</dbReference>
<dbReference type="Proteomes" id="UP001596439">
    <property type="component" value="Unassembled WGS sequence"/>
</dbReference>
<evidence type="ECO:0000313" key="3">
    <source>
        <dbReference type="Proteomes" id="UP001596439"/>
    </source>
</evidence>
<evidence type="ECO:0000259" key="1">
    <source>
        <dbReference type="Pfam" id="PF13274"/>
    </source>
</evidence>
<sequence length="153" mass="17950">MYNIQSIIDYFLSKEEMTPKKLQKLLYYAYSWHLVFENESSDELSERLFSERFQAWVHGPVVPAIYHQYKEYGGSPIPRVEDFNLESANFTDETKDVLNQVWEIYGGYNGNELESISHQEKPWLEARGGCSPIELCQTEINDETIFETYGSRL</sequence>
<feature type="domain" description="Antitoxin SocA-like Panacea" evidence="1">
    <location>
        <begin position="22"/>
        <end position="123"/>
    </location>
</feature>
<dbReference type="InterPro" id="IPR025272">
    <property type="entry name" value="SocA_Panacea"/>
</dbReference>
<gene>
    <name evidence="2" type="ORF">ACFQO8_03650</name>
</gene>
<name>A0ABW2PMH1_9BACL</name>
<reference evidence="3" key="1">
    <citation type="journal article" date="2019" name="Int. J. Syst. Evol. Microbiol.">
        <title>The Global Catalogue of Microorganisms (GCM) 10K type strain sequencing project: providing services to taxonomists for standard genome sequencing and annotation.</title>
        <authorList>
            <consortium name="The Broad Institute Genomics Platform"/>
            <consortium name="The Broad Institute Genome Sequencing Center for Infectious Disease"/>
            <person name="Wu L."/>
            <person name="Ma J."/>
        </authorList>
    </citation>
    <scope>NUCLEOTIDE SEQUENCE [LARGE SCALE GENOMIC DNA]</scope>
    <source>
        <strain evidence="3">CCUG 55590</strain>
    </source>
</reference>
<keyword evidence="3" id="KW-1185">Reference proteome</keyword>
<accession>A0ABW2PMH1</accession>
<comment type="caution">
    <text evidence="2">The sequence shown here is derived from an EMBL/GenBank/DDBJ whole genome shotgun (WGS) entry which is preliminary data.</text>
</comment>
<organism evidence="2 3">
    <name type="scientific">Exiguobacterium aestuarii</name>
    <dbReference type="NCBI Taxonomy" id="273527"/>
    <lineage>
        <taxon>Bacteria</taxon>
        <taxon>Bacillati</taxon>
        <taxon>Bacillota</taxon>
        <taxon>Bacilli</taxon>
        <taxon>Bacillales</taxon>
        <taxon>Bacillales Family XII. Incertae Sedis</taxon>
        <taxon>Exiguobacterium</taxon>
    </lineage>
</organism>
<proteinExistence type="predicted"/>
<protein>
    <submittedName>
        <fullName evidence="2">Panacea domain-containing protein</fullName>
    </submittedName>
</protein>
<evidence type="ECO:0000313" key="2">
    <source>
        <dbReference type="EMBL" id="MFC7389225.1"/>
    </source>
</evidence>